<dbReference type="EMBL" id="JADDUC020000007">
    <property type="protein sequence ID" value="KAI1237742.1"/>
    <property type="molecule type" value="Genomic_DNA"/>
</dbReference>
<accession>A0A835NT16</accession>
<feature type="domain" description="F-box" evidence="2">
    <location>
        <begin position="3"/>
        <end position="49"/>
    </location>
</feature>
<evidence type="ECO:0000313" key="5">
    <source>
        <dbReference type="Proteomes" id="UP000618051"/>
    </source>
</evidence>
<dbReference type="InterPro" id="IPR001810">
    <property type="entry name" value="F-box_dom"/>
</dbReference>
<sequence length="629" mass="70789">MSAVGAGSLPSELVVHIFSFLAAPDRLRASAACSHWRECLFYPALWPRLRLSLRVSPAERPRLEFLMRKCGWFVRELRVQFAADNYPTGGGGAAAGEGAAVAGDGEAPPPLSPRWLDLLRTYLELVLCVLSSVRNNRNLQKLSLFGDISILQQHGTISNTYLGKVDPDGKKIKQIQQLFEEILGNSRQLKWLSCGLMLQIVTPTSLSSLSNPIANTMEHLSLLDNHIPGNTTLITAVELERFVNLRSLALDFCDFTAEMARVLADSNHVPLHRLSLLVHSVSIMHKSLDNMPKDENWQALTRNSTNLRVYIMAFDVKSDDMLRILKPSIPLERIHFDSYVTYVSGAVVDLISRQYDKFLTHFILMNDVIDMSAFPDLSDNRNEDPLVLLAWRCTRLSLLAIHGYTVWAHNLIAIARLRGSDLKVLEVTEESIEFDQGELADQDVDPVHNFIEQVSLGLGRPWHAVMDIELLSVFTEPTRHFYREMQSFTFGTIVGIHCFGGGRIFQTRLMDLTEMVQLYFQEVVVEAKIQVVEVDTSYMAVGPLDPNRKNQSGNGETNQGMPTLSDTRGTQLHGTLQLFANDQLHLQKGSKKYNKASSKFEHLRGTELQNITLENRDSKQKPKIAKLVR</sequence>
<reference evidence="4" key="3">
    <citation type="submission" date="2022-01" db="EMBL/GenBank/DDBJ databases">
        <authorList>
            <person name="Rubenstein D.R."/>
        </authorList>
    </citation>
    <scope>NUCLEOTIDE SEQUENCE</scope>
    <source>
        <strain evidence="4">SS15</strain>
        <tissue evidence="4">Liver</tissue>
    </source>
</reference>
<feature type="region of interest" description="Disordered" evidence="1">
    <location>
        <begin position="543"/>
        <end position="564"/>
    </location>
</feature>
<dbReference type="EMBL" id="JADDUC010000058">
    <property type="protein sequence ID" value="KAG0120789.1"/>
    <property type="molecule type" value="Genomic_DNA"/>
</dbReference>
<dbReference type="PROSITE" id="PS50181">
    <property type="entry name" value="FBOX"/>
    <property type="match status" value="1"/>
</dbReference>
<dbReference type="InterPro" id="IPR036047">
    <property type="entry name" value="F-box-like_dom_sf"/>
</dbReference>
<dbReference type="Gene3D" id="3.80.10.10">
    <property type="entry name" value="Ribonuclease Inhibitor"/>
    <property type="match status" value="1"/>
</dbReference>
<dbReference type="Pfam" id="PF12937">
    <property type="entry name" value="F-box-like"/>
    <property type="match status" value="1"/>
</dbReference>
<dbReference type="GO" id="GO:0031398">
    <property type="term" value="P:positive regulation of protein ubiquitination"/>
    <property type="evidence" value="ECO:0007669"/>
    <property type="project" value="TreeGrafter"/>
</dbReference>
<evidence type="ECO:0000313" key="4">
    <source>
        <dbReference type="EMBL" id="KAI1237742.1"/>
    </source>
</evidence>
<dbReference type="CDD" id="cd22104">
    <property type="entry name" value="F-box_FBXO33"/>
    <property type="match status" value="1"/>
</dbReference>
<evidence type="ECO:0000313" key="3">
    <source>
        <dbReference type="EMBL" id="KAG0120789.1"/>
    </source>
</evidence>
<feature type="compositionally biased region" description="Polar residues" evidence="1">
    <location>
        <begin position="549"/>
        <end position="564"/>
    </location>
</feature>
<name>A0A835NT16_9PASS</name>
<dbReference type="SMART" id="SM00256">
    <property type="entry name" value="FBOX"/>
    <property type="match status" value="1"/>
</dbReference>
<dbReference type="SUPFAM" id="SSF81383">
    <property type="entry name" value="F-box domain"/>
    <property type="match status" value="1"/>
</dbReference>
<protein>
    <recommendedName>
        <fullName evidence="2">F-box domain-containing protein</fullName>
    </recommendedName>
</protein>
<reference evidence="4 5" key="2">
    <citation type="journal article" date="2021" name="J. Hered.">
        <title>Feather Gene Expression Elucidates the Developmental Basis of Plumage Iridescence in African Starlings.</title>
        <authorList>
            <person name="Rubenstein D.R."/>
            <person name="Corvelo A."/>
            <person name="MacManes M.D."/>
            <person name="Maia R."/>
            <person name="Narzisi G."/>
            <person name="Rousaki A."/>
            <person name="Vandenabeele P."/>
            <person name="Shawkey M.D."/>
            <person name="Solomon J."/>
        </authorList>
    </citation>
    <scope>NUCLEOTIDE SEQUENCE [LARGE SCALE GENOMIC DNA]</scope>
    <source>
        <strain evidence="4">SS15</strain>
    </source>
</reference>
<dbReference type="AlphaFoldDB" id="A0A835NT16"/>
<organism evidence="3">
    <name type="scientific">Lamprotornis superbus</name>
    <dbReference type="NCBI Taxonomy" id="245042"/>
    <lineage>
        <taxon>Eukaryota</taxon>
        <taxon>Metazoa</taxon>
        <taxon>Chordata</taxon>
        <taxon>Craniata</taxon>
        <taxon>Vertebrata</taxon>
        <taxon>Euteleostomi</taxon>
        <taxon>Archelosauria</taxon>
        <taxon>Archosauria</taxon>
        <taxon>Dinosauria</taxon>
        <taxon>Saurischia</taxon>
        <taxon>Theropoda</taxon>
        <taxon>Coelurosauria</taxon>
        <taxon>Aves</taxon>
        <taxon>Neognathae</taxon>
        <taxon>Neoaves</taxon>
        <taxon>Telluraves</taxon>
        <taxon>Australaves</taxon>
        <taxon>Passeriformes</taxon>
        <taxon>Sturnidae</taxon>
        <taxon>Lamprotornis</taxon>
    </lineage>
</organism>
<evidence type="ECO:0000256" key="1">
    <source>
        <dbReference type="SAM" id="MobiDB-lite"/>
    </source>
</evidence>
<gene>
    <name evidence="4" type="ORF">IHE44_0013828</name>
    <name evidence="3" type="ORF">IHE44_011956</name>
</gene>
<reference evidence="3" key="1">
    <citation type="submission" date="2020-10" db="EMBL/GenBank/DDBJ databases">
        <title>Feather gene expression reveals the developmental basis of iridescence in African starlings.</title>
        <authorList>
            <person name="Rubenstein D.R."/>
        </authorList>
    </citation>
    <scope>NUCLEOTIDE SEQUENCE</scope>
    <source>
        <strain evidence="3">SS15</strain>
        <tissue evidence="3">Liver</tissue>
    </source>
</reference>
<dbReference type="OrthoDB" id="8757000at2759"/>
<dbReference type="PANTHER" id="PTHR20933">
    <property type="entry name" value="F-BOX ONLY PROTEIN 33"/>
    <property type="match status" value="1"/>
</dbReference>
<proteinExistence type="predicted"/>
<dbReference type="InterPro" id="IPR032675">
    <property type="entry name" value="LRR_dom_sf"/>
</dbReference>
<comment type="caution">
    <text evidence="3">The sequence shown here is derived from an EMBL/GenBank/DDBJ whole genome shotgun (WGS) entry which is preliminary data.</text>
</comment>
<dbReference type="Proteomes" id="UP000618051">
    <property type="component" value="Unassembled WGS sequence"/>
</dbReference>
<dbReference type="PANTHER" id="PTHR20933:SF3">
    <property type="entry name" value="F-BOX ONLY PROTEIN 33"/>
    <property type="match status" value="1"/>
</dbReference>
<keyword evidence="5" id="KW-1185">Reference proteome</keyword>
<dbReference type="Gene3D" id="1.20.1280.50">
    <property type="match status" value="1"/>
</dbReference>
<evidence type="ECO:0000259" key="2">
    <source>
        <dbReference type="PROSITE" id="PS50181"/>
    </source>
</evidence>